<keyword evidence="5" id="KW-1185">Reference proteome</keyword>
<evidence type="ECO:0000256" key="1">
    <source>
        <dbReference type="PROSITE-ProRule" id="PRU00023"/>
    </source>
</evidence>
<evidence type="ECO:0000313" key="4">
    <source>
        <dbReference type="EMBL" id="CAK9024182.1"/>
    </source>
</evidence>
<dbReference type="Gene3D" id="1.25.40.20">
    <property type="entry name" value="Ankyrin repeat-containing domain"/>
    <property type="match status" value="1"/>
</dbReference>
<sequence length="716" mass="79358">MQGAEVNADCGAGMSALHISALRGEMFLTELLLAHGAHIDQRDMSGNTPRDIEMPLIYACHFYRQHGKGVQLCAQLLFRKADPHYRVKDGKYAGKSALDLMEKACLEPNTDENEASMEAITKMWVSIKSQPANKKLFQVSSKKDNFGYALRSIDWELPDDMKDSGYAPIRLDVESASILEERFTLLEEYLFNDEGDKVKVYITFPDSASASLGKKENLEVCFEYQSFDLKLRTEDASFRLKIEWLGEWVEAAGGASKTMEPLYGSIEVDQCRHRASVDSKKVTLTLAKRHKNRRWSSLQKAAKEGPMETVILEKTIIKLGSLLALGFGEAGANIISHNMKGSDSAGVNAILPGLRVDCVIGLCRVQDFSTATEVLQGRIMTFVNQIAEIIHGVVDEFHGVSLARSVFLAGSRSPNKNSGDQFLVIWRMDTETVREARGRGRASRRWHTPQSIDVGWRGPPISEDDEEEKKEKSRRIAEMSILAFCKILGALHRSALLADYRTHPGLQYRLQARNGAEASEVRVNLSFGLHAGWAIEGAVGSEFKIDASYVSPNVNIASSVERCTQVYGVPVVIAQSCMELCSLEFMNKGRLIDRVLLSGSSVPMRLYCVRGPGGGGGSRGPGPGVELHRAGGEPGLEWAWANYSTRLVRHTFPSPKWFNGLNFACSTLEDDRWDEVSDGEAARPQAHVKVDPLKMWSHVVLFPHCSWELSLSLSVV</sequence>
<dbReference type="Gene3D" id="2.60.40.790">
    <property type="match status" value="1"/>
</dbReference>
<dbReference type="EMBL" id="CAXAMM010010779">
    <property type="protein sequence ID" value="CAK9024182.1"/>
    <property type="molecule type" value="Genomic_DNA"/>
</dbReference>
<dbReference type="InterPro" id="IPR036770">
    <property type="entry name" value="Ankyrin_rpt-contain_sf"/>
</dbReference>
<evidence type="ECO:0000313" key="5">
    <source>
        <dbReference type="Proteomes" id="UP001642464"/>
    </source>
</evidence>
<comment type="caution">
    <text evidence="4">The sequence shown here is derived from an EMBL/GenBank/DDBJ whole genome shotgun (WGS) entry which is preliminary data.</text>
</comment>
<dbReference type="CDD" id="cd06463">
    <property type="entry name" value="p23_like"/>
    <property type="match status" value="1"/>
</dbReference>
<dbReference type="PANTHER" id="PTHR43336:SF3">
    <property type="entry name" value="GUANYLATE CYCLASE DOMAIN-CONTAINING PROTEIN"/>
    <property type="match status" value="1"/>
</dbReference>
<dbReference type="SUPFAM" id="SSF48403">
    <property type="entry name" value="Ankyrin repeat"/>
    <property type="match status" value="1"/>
</dbReference>
<dbReference type="Gene3D" id="3.30.70.1230">
    <property type="entry name" value="Nucleotide cyclase"/>
    <property type="match status" value="1"/>
</dbReference>
<dbReference type="SUPFAM" id="SSF55073">
    <property type="entry name" value="Nucleotide cyclase"/>
    <property type="match status" value="1"/>
</dbReference>
<evidence type="ECO:0000256" key="2">
    <source>
        <dbReference type="SAM" id="MobiDB-lite"/>
    </source>
</evidence>
<dbReference type="PROSITE" id="PS51203">
    <property type="entry name" value="CS"/>
    <property type="match status" value="1"/>
</dbReference>
<feature type="domain" description="CS" evidence="3">
    <location>
        <begin position="184"/>
        <end position="299"/>
    </location>
</feature>
<name>A0ABP0KC79_9DINO</name>
<dbReference type="SUPFAM" id="SSF49764">
    <property type="entry name" value="HSP20-like chaperones"/>
    <property type="match status" value="1"/>
</dbReference>
<organism evidence="4 5">
    <name type="scientific">Durusdinium trenchii</name>
    <dbReference type="NCBI Taxonomy" id="1381693"/>
    <lineage>
        <taxon>Eukaryota</taxon>
        <taxon>Sar</taxon>
        <taxon>Alveolata</taxon>
        <taxon>Dinophyceae</taxon>
        <taxon>Suessiales</taxon>
        <taxon>Symbiodiniaceae</taxon>
        <taxon>Durusdinium</taxon>
    </lineage>
</organism>
<feature type="repeat" description="ANK" evidence="1">
    <location>
        <begin position="12"/>
        <end position="44"/>
    </location>
</feature>
<protein>
    <submittedName>
        <fullName evidence="4">Myotrophin</fullName>
    </submittedName>
</protein>
<dbReference type="PANTHER" id="PTHR43336">
    <property type="entry name" value="OXYGEN SENSOR HISTIDINE KINASE RESPONSE REGULATOR DEVS/DOSS"/>
    <property type="match status" value="1"/>
</dbReference>
<proteinExistence type="predicted"/>
<dbReference type="InterPro" id="IPR008978">
    <property type="entry name" value="HSP20-like_chaperone"/>
</dbReference>
<gene>
    <name evidence="4" type="ORF">SCF082_LOCUS16508</name>
</gene>
<dbReference type="PROSITE" id="PS50088">
    <property type="entry name" value="ANK_REPEAT"/>
    <property type="match status" value="1"/>
</dbReference>
<dbReference type="Proteomes" id="UP001642464">
    <property type="component" value="Unassembled WGS sequence"/>
</dbReference>
<dbReference type="InterPro" id="IPR002110">
    <property type="entry name" value="Ankyrin_rpt"/>
</dbReference>
<dbReference type="PROSITE" id="PS50297">
    <property type="entry name" value="ANK_REP_REGION"/>
    <property type="match status" value="1"/>
</dbReference>
<reference evidence="4 5" key="1">
    <citation type="submission" date="2024-02" db="EMBL/GenBank/DDBJ databases">
        <authorList>
            <person name="Chen Y."/>
            <person name="Shah S."/>
            <person name="Dougan E. K."/>
            <person name="Thang M."/>
            <person name="Chan C."/>
        </authorList>
    </citation>
    <scope>NUCLEOTIDE SEQUENCE [LARGE SCALE GENOMIC DNA]</scope>
</reference>
<dbReference type="InterPro" id="IPR007052">
    <property type="entry name" value="CS_dom"/>
</dbReference>
<evidence type="ECO:0000259" key="3">
    <source>
        <dbReference type="PROSITE" id="PS51203"/>
    </source>
</evidence>
<keyword evidence="1" id="KW-0040">ANK repeat</keyword>
<accession>A0ABP0KC79</accession>
<dbReference type="Pfam" id="PF00023">
    <property type="entry name" value="Ank"/>
    <property type="match status" value="1"/>
</dbReference>
<feature type="region of interest" description="Disordered" evidence="2">
    <location>
        <begin position="450"/>
        <end position="470"/>
    </location>
</feature>
<dbReference type="InterPro" id="IPR029787">
    <property type="entry name" value="Nucleotide_cyclase"/>
</dbReference>